<dbReference type="InterPro" id="IPR013880">
    <property type="entry name" value="Yos1"/>
</dbReference>
<reference evidence="8 9" key="1">
    <citation type="journal article" date="2010" name="Nature">
        <title>The Ectocarpus genome and the independent evolution of multicellularity in brown algae.</title>
        <authorList>
            <person name="Cock J.M."/>
            <person name="Sterck L."/>
            <person name="Rouze P."/>
            <person name="Scornet D."/>
            <person name="Allen A.E."/>
            <person name="Amoutzias G."/>
            <person name="Anthouard V."/>
            <person name="Artiguenave F."/>
            <person name="Aury J.M."/>
            <person name="Badger J.H."/>
            <person name="Beszteri B."/>
            <person name="Billiau K."/>
            <person name="Bonnet E."/>
            <person name="Bothwell J.H."/>
            <person name="Bowler C."/>
            <person name="Boyen C."/>
            <person name="Brownlee C."/>
            <person name="Carrano C.J."/>
            <person name="Charrier B."/>
            <person name="Cho G.Y."/>
            <person name="Coelho S.M."/>
            <person name="Collen J."/>
            <person name="Corre E."/>
            <person name="Da Silva C."/>
            <person name="Delage L."/>
            <person name="Delaroque N."/>
            <person name="Dittami S.M."/>
            <person name="Doulbeau S."/>
            <person name="Elias M."/>
            <person name="Farnham G."/>
            <person name="Gachon C.M."/>
            <person name="Gschloessl B."/>
            <person name="Heesch S."/>
            <person name="Jabbari K."/>
            <person name="Jubin C."/>
            <person name="Kawai H."/>
            <person name="Kimura K."/>
            <person name="Kloareg B."/>
            <person name="Kupper F.C."/>
            <person name="Lang D."/>
            <person name="Le Bail A."/>
            <person name="Leblanc C."/>
            <person name="Lerouge P."/>
            <person name="Lohr M."/>
            <person name="Lopez P.J."/>
            <person name="Martens C."/>
            <person name="Maumus F."/>
            <person name="Michel G."/>
            <person name="Miranda-Saavedra D."/>
            <person name="Morales J."/>
            <person name="Moreau H."/>
            <person name="Motomura T."/>
            <person name="Nagasato C."/>
            <person name="Napoli C.A."/>
            <person name="Nelson D.R."/>
            <person name="Nyvall-Collen P."/>
            <person name="Peters A.F."/>
            <person name="Pommier C."/>
            <person name="Potin P."/>
            <person name="Poulain J."/>
            <person name="Quesneville H."/>
            <person name="Read B."/>
            <person name="Rensing S.A."/>
            <person name="Ritter A."/>
            <person name="Rousvoal S."/>
            <person name="Samanta M."/>
            <person name="Samson G."/>
            <person name="Schroeder D.C."/>
            <person name="Segurens B."/>
            <person name="Strittmatter M."/>
            <person name="Tonon T."/>
            <person name="Tregear J.W."/>
            <person name="Valentin K."/>
            <person name="von Dassow P."/>
            <person name="Yamagishi T."/>
            <person name="Van de Peer Y."/>
            <person name="Wincker P."/>
        </authorList>
    </citation>
    <scope>NUCLEOTIDE SEQUENCE [LARGE SCALE GENOMIC DNA]</scope>
    <source>
        <strain evidence="9">Ec32 / CCAP1310/4</strain>
    </source>
</reference>
<keyword evidence="5" id="KW-1133">Transmembrane helix</keyword>
<evidence type="ECO:0000256" key="7">
    <source>
        <dbReference type="ARBA" id="ARBA00024203"/>
    </source>
</evidence>
<keyword evidence="9" id="KW-1185">Reference proteome</keyword>
<gene>
    <name evidence="8" type="ORF">Esi_0194_0040</name>
</gene>
<proteinExistence type="inferred from homology"/>
<dbReference type="GO" id="GO:0006888">
    <property type="term" value="P:endoplasmic reticulum to Golgi vesicle-mediated transport"/>
    <property type="evidence" value="ECO:0007669"/>
    <property type="project" value="TreeGrafter"/>
</dbReference>
<evidence type="ECO:0000256" key="5">
    <source>
        <dbReference type="ARBA" id="ARBA00022989"/>
    </source>
</evidence>
<dbReference type="OMA" id="FLCKIGW"/>
<evidence type="ECO:0000256" key="1">
    <source>
        <dbReference type="ARBA" id="ARBA00004370"/>
    </source>
</evidence>
<dbReference type="InParanoid" id="D7FPN5"/>
<dbReference type="GO" id="GO:0000139">
    <property type="term" value="C:Golgi membrane"/>
    <property type="evidence" value="ECO:0007669"/>
    <property type="project" value="TreeGrafter"/>
</dbReference>
<organism evidence="8 9">
    <name type="scientific">Ectocarpus siliculosus</name>
    <name type="common">Brown alga</name>
    <name type="synonym">Conferva siliculosa</name>
    <dbReference type="NCBI Taxonomy" id="2880"/>
    <lineage>
        <taxon>Eukaryota</taxon>
        <taxon>Sar</taxon>
        <taxon>Stramenopiles</taxon>
        <taxon>Ochrophyta</taxon>
        <taxon>PX clade</taxon>
        <taxon>Phaeophyceae</taxon>
        <taxon>Ectocarpales</taxon>
        <taxon>Ectocarpaceae</taxon>
        <taxon>Ectocarpus</taxon>
    </lineage>
</organism>
<name>D7FPN5_ECTSI</name>
<dbReference type="AlphaFoldDB" id="D7FPN5"/>
<dbReference type="EMBL" id="FN649744">
    <property type="protein sequence ID" value="CBJ30492.1"/>
    <property type="molecule type" value="Genomic_DNA"/>
</dbReference>
<comment type="similarity">
    <text evidence="7">Belongs to the YOS1 family.</text>
</comment>
<evidence type="ECO:0000256" key="6">
    <source>
        <dbReference type="ARBA" id="ARBA00023136"/>
    </source>
</evidence>
<sequence>MLFGFNLLWKLFKAGLLATNAVTILHKQRFLRKYRLDEVDHSPSASAMKNQVVGLIAAVAYLRGPLIVLNSLTCVIAMLP</sequence>
<accession>D7FPN5</accession>
<keyword evidence="6" id="KW-0472">Membrane</keyword>
<comment type="subcellular location">
    <subcellularLocation>
        <location evidence="1">Membrane</location>
    </subcellularLocation>
</comment>
<protein>
    <submittedName>
        <fullName evidence="8">Uncharacterized protein</fullName>
    </submittedName>
</protein>
<keyword evidence="2" id="KW-0813">Transport</keyword>
<keyword evidence="4" id="KW-0653">Protein transport</keyword>
<evidence type="ECO:0000313" key="8">
    <source>
        <dbReference type="EMBL" id="CBJ30492.1"/>
    </source>
</evidence>
<evidence type="ECO:0000256" key="2">
    <source>
        <dbReference type="ARBA" id="ARBA00022448"/>
    </source>
</evidence>
<evidence type="ECO:0000256" key="4">
    <source>
        <dbReference type="ARBA" id="ARBA00022927"/>
    </source>
</evidence>
<evidence type="ECO:0000313" key="9">
    <source>
        <dbReference type="Proteomes" id="UP000002630"/>
    </source>
</evidence>
<dbReference type="PANTHER" id="PTHR15858:SF0">
    <property type="entry name" value="IMMEDIATE EARLY RESPONSE 3-INTERACTING PROTEIN 1"/>
    <property type="match status" value="1"/>
</dbReference>
<keyword evidence="3" id="KW-0812">Transmembrane</keyword>
<dbReference type="EMBL" id="FN648369">
    <property type="protein sequence ID" value="CBJ30492.1"/>
    <property type="molecule type" value="Genomic_DNA"/>
</dbReference>
<dbReference type="OrthoDB" id="15356at2759"/>
<dbReference type="Pfam" id="PF08571">
    <property type="entry name" value="Yos1"/>
    <property type="match status" value="1"/>
</dbReference>
<dbReference type="PANTHER" id="PTHR15858">
    <property type="entry name" value="IMMEDIATE EARLY RESPONSE 3-INTERACTING PROTEIN 1"/>
    <property type="match status" value="1"/>
</dbReference>
<dbReference type="Proteomes" id="UP000002630">
    <property type="component" value="Linkage Group LG19"/>
</dbReference>
<dbReference type="STRING" id="2880.D7FPN5"/>
<evidence type="ECO:0000256" key="3">
    <source>
        <dbReference type="ARBA" id="ARBA00022692"/>
    </source>
</evidence>
<dbReference type="GO" id="GO:0005789">
    <property type="term" value="C:endoplasmic reticulum membrane"/>
    <property type="evidence" value="ECO:0007669"/>
    <property type="project" value="TreeGrafter"/>
</dbReference>
<dbReference type="GO" id="GO:0015031">
    <property type="term" value="P:protein transport"/>
    <property type="evidence" value="ECO:0007669"/>
    <property type="project" value="UniProtKB-KW"/>
</dbReference>
<dbReference type="GO" id="GO:0030134">
    <property type="term" value="C:COPII-coated ER to Golgi transport vesicle"/>
    <property type="evidence" value="ECO:0007669"/>
    <property type="project" value="TreeGrafter"/>
</dbReference>